<protein>
    <submittedName>
        <fullName evidence="1">Uncharacterized protein</fullName>
    </submittedName>
</protein>
<dbReference type="Pfam" id="PF21857">
    <property type="entry name" value="DUF6913"/>
    <property type="match status" value="1"/>
</dbReference>
<accession>A0A1B9XYZ6</accession>
<sequence>MINRLKQKSIQKIYNKTIVKKSVKNKEERKIKKVAILLDNESLENIVLANLSNKLSFVKENITVLIYREFSKKEEVLPKFFTNKDIGMKASLKSDNLKNFVKNDYDLLISYIKTPNLYTNMVTLLSQASLKTGFAGVDDRLYDLVISDEGFNEAVLNQELKKYLTILNKI</sequence>
<dbReference type="OrthoDB" id="1430532at2"/>
<dbReference type="STRING" id="447689.BA195_07335"/>
<dbReference type="EMBL" id="MAKX01000002">
    <property type="protein sequence ID" value="OCK42716.1"/>
    <property type="molecule type" value="Genomic_DNA"/>
</dbReference>
<gene>
    <name evidence="1" type="ORF">BA195_07335</name>
</gene>
<dbReference type="RefSeq" id="WP_068704030.1">
    <property type="nucleotide sequence ID" value="NZ_JAUOSW010000002.1"/>
</dbReference>
<keyword evidence="2" id="KW-1185">Reference proteome</keyword>
<reference evidence="1 2" key="1">
    <citation type="submission" date="2016-06" db="EMBL/GenBank/DDBJ databases">
        <title>Draft Genome Sequence of Tenacibaculum soleae UCD-KL19.</title>
        <authorList>
            <person name="Eisen J.A."/>
            <person name="Coil D.A."/>
            <person name="Lujan K.M."/>
        </authorList>
    </citation>
    <scope>NUCLEOTIDE SEQUENCE [LARGE SCALE GENOMIC DNA]</scope>
    <source>
        <strain evidence="1 2">UCD-KL19</strain>
    </source>
</reference>
<dbReference type="Proteomes" id="UP000093186">
    <property type="component" value="Unassembled WGS sequence"/>
</dbReference>
<dbReference type="InterPro" id="IPR054207">
    <property type="entry name" value="DUF6913"/>
</dbReference>
<organism evidence="1 2">
    <name type="scientific">Tenacibaculum soleae</name>
    <dbReference type="NCBI Taxonomy" id="447689"/>
    <lineage>
        <taxon>Bacteria</taxon>
        <taxon>Pseudomonadati</taxon>
        <taxon>Bacteroidota</taxon>
        <taxon>Flavobacteriia</taxon>
        <taxon>Flavobacteriales</taxon>
        <taxon>Flavobacteriaceae</taxon>
        <taxon>Tenacibaculum</taxon>
    </lineage>
</organism>
<evidence type="ECO:0000313" key="2">
    <source>
        <dbReference type="Proteomes" id="UP000093186"/>
    </source>
</evidence>
<evidence type="ECO:0000313" key="1">
    <source>
        <dbReference type="EMBL" id="OCK42716.1"/>
    </source>
</evidence>
<name>A0A1B9XYZ6_9FLAO</name>
<comment type="caution">
    <text evidence="1">The sequence shown here is derived from an EMBL/GenBank/DDBJ whole genome shotgun (WGS) entry which is preliminary data.</text>
</comment>
<dbReference type="AlphaFoldDB" id="A0A1B9XYZ6"/>
<proteinExistence type="predicted"/>